<comment type="caution">
    <text evidence="2">The sequence shown here is derived from an EMBL/GenBank/DDBJ whole genome shotgun (WGS) entry which is preliminary data.</text>
</comment>
<dbReference type="Proteomes" id="UP000765338">
    <property type="component" value="Unassembled WGS sequence"/>
</dbReference>
<proteinExistence type="inferred from homology"/>
<gene>
    <name evidence="2" type="ORF">CPA56_08145</name>
</gene>
<dbReference type="InterPro" id="IPR051792">
    <property type="entry name" value="GGT_bact"/>
</dbReference>
<dbReference type="PRINTS" id="PR01210">
    <property type="entry name" value="GGTRANSPTASE"/>
</dbReference>
<dbReference type="EMBL" id="PDLY01000005">
    <property type="protein sequence ID" value="MBA5727944.1"/>
    <property type="molecule type" value="Genomic_DNA"/>
</dbReference>
<organism evidence="2 3">
    <name type="scientific">Bombella mellum</name>
    <dbReference type="NCBI Taxonomy" id="2039288"/>
    <lineage>
        <taxon>Bacteria</taxon>
        <taxon>Pseudomonadati</taxon>
        <taxon>Pseudomonadota</taxon>
        <taxon>Alphaproteobacteria</taxon>
        <taxon>Acetobacterales</taxon>
        <taxon>Acetobacteraceae</taxon>
        <taxon>Bombella</taxon>
    </lineage>
</organism>
<accession>A0ABR5ZUU3</accession>
<keyword evidence="3" id="KW-1185">Reference proteome</keyword>
<sequence>MPGHGSCLRLPPSLPHDLVSCDLKHWRAATVVKHDSQTPHHPCLSDRPAPRWARRLSLLASLSLLGTSLVACSSGRSLKHHLFGPTTPAVRNGTGIVVADEPQAALIGRDVLARGGNAADAATATAFALSVTLPSRASLGGGGACLVSRPGQPAESLSFLPVDGTGAGGDRPAAVPMTARGLFLLNLRYGSVQLGDTIDPAITLGQQGITVSRQLAADIAAVRGPLFCNEGMRNLFGRNGTDVPMGEGDQLTQPRLTSFLSRLKLVGVGDLYTGALSDVFVTQANRAGASLTRDDLRRSLPGETSALHFTSGAYRLSFLAPPADGGLGSAMAFRQNLRAENAISAWRRTGQKTLQEGQIFMASGQSDASGLPPLPASTSFVVRDGRGLSVACTLTENNLFGTGRLAGSTGVILAGAPRFYPRPLLSAAILDAPRQRMQAILAASGQNDAAQIVADALRQLTQGQPVTASTGTGQLNSIICSGSQCTGRAAPNGMGLSAQTVTTRKTSK</sequence>
<dbReference type="PANTHER" id="PTHR43199:SF1">
    <property type="entry name" value="GLUTATHIONE HYDROLASE PROENZYME"/>
    <property type="match status" value="1"/>
</dbReference>
<evidence type="ECO:0000313" key="2">
    <source>
        <dbReference type="EMBL" id="MBA5727944.1"/>
    </source>
</evidence>
<comment type="similarity">
    <text evidence="1">Belongs to the gamma-glutamyltransferase family.</text>
</comment>
<dbReference type="InterPro" id="IPR029055">
    <property type="entry name" value="Ntn_hydrolases_N"/>
</dbReference>
<dbReference type="PANTHER" id="PTHR43199">
    <property type="entry name" value="GLUTATHIONE HYDROLASE"/>
    <property type="match status" value="1"/>
</dbReference>
<evidence type="ECO:0000313" key="3">
    <source>
        <dbReference type="Proteomes" id="UP000765338"/>
    </source>
</evidence>
<protein>
    <submittedName>
        <fullName evidence="2">Gamma-glutamyltranspeptidase</fullName>
    </submittedName>
</protein>
<name>A0ABR5ZUU3_9PROT</name>
<dbReference type="Pfam" id="PF01019">
    <property type="entry name" value="G_glu_transpept"/>
    <property type="match status" value="1"/>
</dbReference>
<dbReference type="SUPFAM" id="SSF56235">
    <property type="entry name" value="N-terminal nucleophile aminohydrolases (Ntn hydrolases)"/>
    <property type="match status" value="1"/>
</dbReference>
<evidence type="ECO:0000256" key="1">
    <source>
        <dbReference type="ARBA" id="ARBA00009381"/>
    </source>
</evidence>
<reference evidence="2 3" key="1">
    <citation type="submission" date="2017-10" db="EMBL/GenBank/DDBJ databases">
        <authorList>
            <person name="Jakob F."/>
        </authorList>
    </citation>
    <scope>NUCLEOTIDE SEQUENCE [LARGE SCALE GENOMIC DNA]</scope>
    <source>
        <strain evidence="2 3">TMW 2.1889</strain>
    </source>
</reference>